<evidence type="ECO:0008006" key="4">
    <source>
        <dbReference type="Google" id="ProtNLM"/>
    </source>
</evidence>
<sequence length="361" mass="39016">MVDHMWHISEDDLESIAIGAGILGTGGGGNPYIGMLRARQMIRENGPVKVLSHDELDENDNIVCVGGIGAPTVGIEKIRDKQSYYALKAIEDFTGKKATAIISNEIGGSNSLEPIIPAALAGLPIVDADGMGRAYPEVQMKTYFVYGVPSYPMAVCDEKGNTALITEALDAKWVERMARSVTIQMGGVACYALAPMTAHQVQTTAVLDSLSLVKRLGDAVRNARTTHEDPIEALLNVHPGKVLFQGKISDLDRQTTAGFARGQVVIEGMDQFESDKLTIEFQNENLIARLNSEIICIVPDLICIVDSERGEPITTELLRYGFRVTVLGFPGPDLWKTPEGLATAGPSAFGYDVEYSTLELT</sequence>
<feature type="domain" description="S-Me-THD-like C-terminal" evidence="2">
    <location>
        <begin position="170"/>
        <end position="357"/>
    </location>
</feature>
<protein>
    <recommendedName>
        <fullName evidence="4">Hydantoinase A/oxoprolinase domain-containing protein</fullName>
    </recommendedName>
</protein>
<accession>A0A381SG99</accession>
<dbReference type="EMBL" id="UINC01002994">
    <property type="protein sequence ID" value="SVA02331.1"/>
    <property type="molecule type" value="Genomic_DNA"/>
</dbReference>
<dbReference type="Gene3D" id="2.40.390.10">
    <property type="entry name" value="CV3147-like"/>
    <property type="match status" value="1"/>
</dbReference>
<dbReference type="InterPro" id="IPR024071">
    <property type="entry name" value="S-Me-THD_C_sf"/>
</dbReference>
<proteinExistence type="predicted"/>
<dbReference type="AlphaFoldDB" id="A0A381SG99"/>
<organism evidence="3">
    <name type="scientific">marine metagenome</name>
    <dbReference type="NCBI Taxonomy" id="408172"/>
    <lineage>
        <taxon>unclassified sequences</taxon>
        <taxon>metagenomes</taxon>
        <taxon>ecological metagenomes</taxon>
    </lineage>
</organism>
<reference evidence="3" key="1">
    <citation type="submission" date="2018-05" db="EMBL/GenBank/DDBJ databases">
        <authorList>
            <person name="Lanie J.A."/>
            <person name="Ng W.-L."/>
            <person name="Kazmierczak K.M."/>
            <person name="Andrzejewski T.M."/>
            <person name="Davidsen T.M."/>
            <person name="Wayne K.J."/>
            <person name="Tettelin H."/>
            <person name="Glass J.I."/>
            <person name="Rusch D."/>
            <person name="Podicherti R."/>
            <person name="Tsui H.-C.T."/>
            <person name="Winkler M.E."/>
        </authorList>
    </citation>
    <scope>NUCLEOTIDE SEQUENCE</scope>
</reference>
<dbReference type="SUPFAM" id="SSF160991">
    <property type="entry name" value="CV3147-like"/>
    <property type="match status" value="1"/>
</dbReference>
<evidence type="ECO:0000259" key="1">
    <source>
        <dbReference type="Pfam" id="PF06032"/>
    </source>
</evidence>
<dbReference type="Gene3D" id="3.40.1610.10">
    <property type="entry name" value="CV3147-like domain"/>
    <property type="match status" value="1"/>
</dbReference>
<dbReference type="InterPro" id="IPR048350">
    <property type="entry name" value="S-Me-THD-like_C"/>
</dbReference>
<dbReference type="Pfam" id="PF20906">
    <property type="entry name" value="S-Me-THD_C"/>
    <property type="match status" value="1"/>
</dbReference>
<evidence type="ECO:0000313" key="3">
    <source>
        <dbReference type="EMBL" id="SVA02331.1"/>
    </source>
</evidence>
<gene>
    <name evidence="3" type="ORF">METZ01_LOCUS55185</name>
</gene>
<dbReference type="FunFam" id="3.40.1610.10:FF:000001">
    <property type="entry name" value="Hydantoinase, putative"/>
    <property type="match status" value="1"/>
</dbReference>
<dbReference type="Pfam" id="PF06032">
    <property type="entry name" value="S-Me-THD_N"/>
    <property type="match status" value="1"/>
</dbReference>
<evidence type="ECO:0000259" key="2">
    <source>
        <dbReference type="Pfam" id="PF20906"/>
    </source>
</evidence>
<name>A0A381SG99_9ZZZZ</name>
<dbReference type="InterPro" id="IPR027479">
    <property type="entry name" value="S-Me-THD_N_sf"/>
</dbReference>
<feature type="domain" description="S-Me-THD N-terminal" evidence="1">
    <location>
        <begin position="11"/>
        <end position="166"/>
    </location>
</feature>
<dbReference type="InterPro" id="IPR010318">
    <property type="entry name" value="S-Me-THD_N"/>
</dbReference>